<proteinExistence type="predicted"/>
<dbReference type="Proteomes" id="UP001301140">
    <property type="component" value="Unassembled WGS sequence"/>
</dbReference>
<keyword evidence="1" id="KW-0472">Membrane</keyword>
<protein>
    <submittedName>
        <fullName evidence="3">Tripartite tricarboxylate transporter TctB family protein</fullName>
    </submittedName>
</protein>
<feature type="transmembrane region" description="Helical" evidence="1">
    <location>
        <begin position="83"/>
        <end position="114"/>
    </location>
</feature>
<feature type="transmembrane region" description="Helical" evidence="1">
    <location>
        <begin position="120"/>
        <end position="145"/>
    </location>
</feature>
<evidence type="ECO:0000313" key="4">
    <source>
        <dbReference type="Proteomes" id="UP001301140"/>
    </source>
</evidence>
<evidence type="ECO:0000313" key="3">
    <source>
        <dbReference type="EMBL" id="MDF1584826.1"/>
    </source>
</evidence>
<feature type="transmembrane region" description="Helical" evidence="1">
    <location>
        <begin position="43"/>
        <end position="62"/>
    </location>
</feature>
<gene>
    <name evidence="3" type="ORF">PZ740_00325</name>
</gene>
<comment type="caution">
    <text evidence="3">The sequence shown here is derived from an EMBL/GenBank/DDBJ whole genome shotgun (WGS) entry which is preliminary data.</text>
</comment>
<keyword evidence="4" id="KW-1185">Reference proteome</keyword>
<evidence type="ECO:0000256" key="1">
    <source>
        <dbReference type="SAM" id="Phobius"/>
    </source>
</evidence>
<reference evidence="3 4" key="1">
    <citation type="submission" date="2023-03" db="EMBL/GenBank/DDBJ databases">
        <title>YIM 152171 draft genome.</title>
        <authorList>
            <person name="Yang Z."/>
        </authorList>
    </citation>
    <scope>NUCLEOTIDE SEQUENCE [LARGE SCALE GENOMIC DNA]</scope>
    <source>
        <strain evidence="3 4">YIM 152171</strain>
    </source>
</reference>
<feature type="domain" description="DUF1468" evidence="2">
    <location>
        <begin position="9"/>
        <end position="146"/>
    </location>
</feature>
<dbReference type="EMBL" id="JARGEQ010000001">
    <property type="protein sequence ID" value="MDF1584826.1"/>
    <property type="molecule type" value="Genomic_DNA"/>
</dbReference>
<name>A0AAP3UXQ3_9PROT</name>
<dbReference type="InterPro" id="IPR009936">
    <property type="entry name" value="DUF1468"/>
</dbReference>
<dbReference type="RefSeq" id="WP_327787231.1">
    <property type="nucleotide sequence ID" value="NZ_JARGEQ010000001.1"/>
</dbReference>
<organism evidence="3 4">
    <name type="scientific">Marinimicrococcus flavescens</name>
    <dbReference type="NCBI Taxonomy" id="3031815"/>
    <lineage>
        <taxon>Bacteria</taxon>
        <taxon>Pseudomonadati</taxon>
        <taxon>Pseudomonadota</taxon>
        <taxon>Alphaproteobacteria</taxon>
        <taxon>Geminicoccales</taxon>
        <taxon>Geminicoccaceae</taxon>
        <taxon>Marinimicrococcus</taxon>
    </lineage>
</organism>
<keyword evidence="1" id="KW-1133">Transmembrane helix</keyword>
<dbReference type="AlphaFoldDB" id="A0AAP3UXQ3"/>
<evidence type="ECO:0000259" key="2">
    <source>
        <dbReference type="Pfam" id="PF07331"/>
    </source>
</evidence>
<dbReference type="Pfam" id="PF07331">
    <property type="entry name" value="TctB"/>
    <property type="match status" value="1"/>
</dbReference>
<accession>A0AAP3UXQ3</accession>
<sequence>MRRDRLDLIFGAAMLVLAGLLWREAGALDAGNTGFFGFGFDPGFFPRILLGFWAALSLVVLLRGLRGSALRVQAPSWPQLASLMALTAGYVLSITLIGFAFASVAFLLILLPVLGYRRPLVVLPVAVIFPLLTWYVFVFILQIILPVSPWFDRI</sequence>
<keyword evidence="1" id="KW-0812">Transmembrane</keyword>